<evidence type="ECO:0008006" key="3">
    <source>
        <dbReference type="Google" id="ProtNLM"/>
    </source>
</evidence>
<evidence type="ECO:0000313" key="1">
    <source>
        <dbReference type="EMBL" id="PFX11881.1"/>
    </source>
</evidence>
<sequence length="367" mass="40700">MKAKLGKKFISKSGIRLKLCKIHRFKAGGLVGITRTDSARDRWCLTYNERAKLSEDTKKMFGIGTEKEGVAHKDLGKARIQRDEEDVQKLVSHFRRYDPFRRTKNLVVVSTGDVASEEIKQDLLGAEEIGKTIGNEFVNARLIKKEVKFHDNLKQRKLKTFDTLYSVPVTLDKYKTIAVKADRDLLRRVVVALESGREADVDTLLQRKLSPFPLSIATLDGCLRLASSKSDLASILHKSVDQSQPPTSQCQTCTIIDGMAAVQSLGNTTGGRTTNARFGTTKEPRLSLASAEENGWFYKEGVLEPKLTNQEEVSASCLQLAFCGCSCNDSCVNCRCTCVRLSLGCSKGCKCGDTCRNTRNNSLDEEV</sequence>
<dbReference type="PANTHER" id="PTHR47018:SF3">
    <property type="entry name" value="MYCBP-ASSOCIATED PROTEIN"/>
    <property type="match status" value="1"/>
</dbReference>
<dbReference type="Proteomes" id="UP000225706">
    <property type="component" value="Unassembled WGS sequence"/>
</dbReference>
<keyword evidence="2" id="KW-1185">Reference proteome</keyword>
<proteinExistence type="predicted"/>
<dbReference type="EMBL" id="LSMT01001781">
    <property type="protein sequence ID" value="PFX11881.1"/>
    <property type="molecule type" value="Genomic_DNA"/>
</dbReference>
<evidence type="ECO:0000313" key="2">
    <source>
        <dbReference type="Proteomes" id="UP000225706"/>
    </source>
</evidence>
<name>A0A2B4R2M8_STYPI</name>
<organism evidence="1 2">
    <name type="scientific">Stylophora pistillata</name>
    <name type="common">Smooth cauliflower coral</name>
    <dbReference type="NCBI Taxonomy" id="50429"/>
    <lineage>
        <taxon>Eukaryota</taxon>
        <taxon>Metazoa</taxon>
        <taxon>Cnidaria</taxon>
        <taxon>Anthozoa</taxon>
        <taxon>Hexacorallia</taxon>
        <taxon>Scleractinia</taxon>
        <taxon>Astrocoeniina</taxon>
        <taxon>Pocilloporidae</taxon>
        <taxon>Stylophora</taxon>
    </lineage>
</organism>
<accession>A0A2B4R2M8</accession>
<protein>
    <recommendedName>
        <fullName evidence="3">Tesmin/TSO1-like CXC domain-containing protein</fullName>
    </recommendedName>
</protein>
<gene>
    <name evidence="1" type="ORF">AWC38_SpisGene24250</name>
</gene>
<dbReference type="PANTHER" id="PTHR47018">
    <property type="entry name" value="CXC DOMAIN-CONTAINING PROTEIN-RELATED"/>
    <property type="match status" value="1"/>
</dbReference>
<dbReference type="OrthoDB" id="5967813at2759"/>
<dbReference type="AlphaFoldDB" id="A0A2B4R2M8"/>
<comment type="caution">
    <text evidence="1">The sequence shown here is derived from an EMBL/GenBank/DDBJ whole genome shotgun (WGS) entry which is preliminary data.</text>
</comment>
<reference evidence="2" key="1">
    <citation type="journal article" date="2017" name="bioRxiv">
        <title>Comparative analysis of the genomes of Stylophora pistillata and Acropora digitifera provides evidence for extensive differences between species of corals.</title>
        <authorList>
            <person name="Voolstra C.R."/>
            <person name="Li Y."/>
            <person name="Liew Y.J."/>
            <person name="Baumgarten S."/>
            <person name="Zoccola D."/>
            <person name="Flot J.-F."/>
            <person name="Tambutte S."/>
            <person name="Allemand D."/>
            <person name="Aranda M."/>
        </authorList>
    </citation>
    <scope>NUCLEOTIDE SEQUENCE [LARGE SCALE GENOMIC DNA]</scope>
</reference>